<reference evidence="3" key="1">
    <citation type="journal article" date="2012" name="MBio">
        <title>Comparative genome analysis of Trichophyton rubrum and related dermatophytes reveals candidate genes involved in infection.</title>
        <authorList>
            <person name="Martinez D.A."/>
            <person name="Oliver B.G."/>
            <person name="Graeser Y."/>
            <person name="Goldberg J.M."/>
            <person name="Li W."/>
            <person name="Martinez-Rossi N.M."/>
            <person name="Monod M."/>
            <person name="Shelest E."/>
            <person name="Barton R.C."/>
            <person name="Birch E."/>
            <person name="Brakhage A.A."/>
            <person name="Chen Z."/>
            <person name="Gurr S.J."/>
            <person name="Heiman D."/>
            <person name="Heitman J."/>
            <person name="Kosti I."/>
            <person name="Rossi A."/>
            <person name="Saif S."/>
            <person name="Samalova M."/>
            <person name="Saunders C.W."/>
            <person name="Shea T."/>
            <person name="Summerbell R.C."/>
            <person name="Xu J."/>
            <person name="Young S."/>
            <person name="Zeng Q."/>
            <person name="Birren B.W."/>
            <person name="Cuomo C.A."/>
            <person name="White T.C."/>
        </authorList>
    </citation>
    <scope>NUCLEOTIDE SEQUENCE [LARGE SCALE GENOMIC DNA]</scope>
    <source>
        <strain evidence="3">ATCC MYA-4605 / CBS 113480</strain>
    </source>
</reference>
<dbReference type="STRING" id="554155.C5FQU6"/>
<feature type="compositionally biased region" description="Low complexity" evidence="1">
    <location>
        <begin position="260"/>
        <end position="269"/>
    </location>
</feature>
<dbReference type="Proteomes" id="UP000002035">
    <property type="component" value="Unassembled WGS sequence"/>
</dbReference>
<feature type="region of interest" description="Disordered" evidence="1">
    <location>
        <begin position="95"/>
        <end position="203"/>
    </location>
</feature>
<feature type="compositionally biased region" description="Pro residues" evidence="1">
    <location>
        <begin position="106"/>
        <end position="115"/>
    </location>
</feature>
<dbReference type="Gene3D" id="1.10.555.10">
    <property type="entry name" value="Rho GTPase activation protein"/>
    <property type="match status" value="1"/>
</dbReference>
<name>C5FQU6_ARTOC</name>
<dbReference type="EMBL" id="DS995705">
    <property type="protein sequence ID" value="EEQ32249.1"/>
    <property type="molecule type" value="Genomic_DNA"/>
</dbReference>
<dbReference type="HOGENOM" id="CLU_027429_0_0_1"/>
<feature type="compositionally biased region" description="Basic and acidic residues" evidence="1">
    <location>
        <begin position="242"/>
        <end position="259"/>
    </location>
</feature>
<protein>
    <recommendedName>
        <fullName evidence="4">Rho-GAP domain-containing protein</fullName>
    </recommendedName>
</protein>
<dbReference type="RefSeq" id="XP_002845199.1">
    <property type="nucleotide sequence ID" value="XM_002845153.1"/>
</dbReference>
<dbReference type="VEuPathDB" id="FungiDB:MCYG_05068"/>
<proteinExistence type="predicted"/>
<accession>C5FQU6</accession>
<dbReference type="InterPro" id="IPR008936">
    <property type="entry name" value="Rho_GTPase_activation_prot"/>
</dbReference>
<organism evidence="2 3">
    <name type="scientific">Arthroderma otae (strain ATCC MYA-4605 / CBS 113480)</name>
    <name type="common">Microsporum canis</name>
    <dbReference type="NCBI Taxonomy" id="554155"/>
    <lineage>
        <taxon>Eukaryota</taxon>
        <taxon>Fungi</taxon>
        <taxon>Dikarya</taxon>
        <taxon>Ascomycota</taxon>
        <taxon>Pezizomycotina</taxon>
        <taxon>Eurotiomycetes</taxon>
        <taxon>Eurotiomycetidae</taxon>
        <taxon>Onygenales</taxon>
        <taxon>Arthrodermataceae</taxon>
        <taxon>Microsporum</taxon>
    </lineage>
</organism>
<feature type="compositionally biased region" description="Polar residues" evidence="1">
    <location>
        <begin position="124"/>
        <end position="143"/>
    </location>
</feature>
<evidence type="ECO:0000313" key="3">
    <source>
        <dbReference type="Proteomes" id="UP000002035"/>
    </source>
</evidence>
<evidence type="ECO:0000313" key="2">
    <source>
        <dbReference type="EMBL" id="EEQ32249.1"/>
    </source>
</evidence>
<gene>
    <name evidence="2" type="ORF">MCYG_05068</name>
</gene>
<dbReference type="AlphaFoldDB" id="C5FQU6"/>
<evidence type="ECO:0000256" key="1">
    <source>
        <dbReference type="SAM" id="MobiDB-lite"/>
    </source>
</evidence>
<evidence type="ECO:0008006" key="4">
    <source>
        <dbReference type="Google" id="ProtNLM"/>
    </source>
</evidence>
<dbReference type="GeneID" id="9225918"/>
<feature type="compositionally biased region" description="Polar residues" evidence="1">
    <location>
        <begin position="156"/>
        <end position="185"/>
    </location>
</feature>
<dbReference type="eggNOG" id="ENOG502SAYM">
    <property type="taxonomic scope" value="Eukaryota"/>
</dbReference>
<keyword evidence="3" id="KW-1185">Reference proteome</keyword>
<feature type="region of interest" description="Disordered" evidence="1">
    <location>
        <begin position="222"/>
        <end position="271"/>
    </location>
</feature>
<dbReference type="OMA" id="RIKTMAN"/>
<dbReference type="OrthoDB" id="9994905at2759"/>
<sequence>MGLSEAYDYLTSFSEGKQILQATVFGRRPLLKMSFIQLCWHRRKSEIPGISTDNKEGSVQASVRSSEVCGDQPPVIQLARTSTINLVAQMQPHLSSVDRAAEEHPTIPPRSPGRPAPQDGEPTQPATGLTIHRNTASMNLSVTTGGGGVYNGMGISSKTSSHTALSERSNQTVNHDPTKRATSPIETVGPAMPSEAESNPFSDSKAMMASWEGSRSVLVPRGSSQCFGHETENSNGSYYSRDQGEAPRGDRQSGRRSDSSHSSTSVSFRLIGGNREERRELIRSQSLLKFNASAEYFGLSAIIPTEMPQMSALVAENDKPARQTSLLSRLRKVKSNLTVKRKDTSKHTLRRIKTMANMNTQAQYGMLEGKAIEDLARLGGESILTFPSEYEPGVLRLPTCIAAPVYFLLQHGTSAPYGYGSACDELVVSALYGHYAQQIVRAERAKDTINRTTRSVRLPSGYVYKCARTKGDAHVQDISTVLRHFLCELPGGILGSSHLYSILVKVHDQSFSEAKESRDPGRKEYIKGMAAPLAAKVRMTSLALLSLATDMQLELICAIFGLLALTADECADRKTVHQYLHAPGTASCDFCLTLPTPRTLGRVFGSFLHDVKGVRELQPSVQFKLAEGTKSADVATMLIELWKDISTQLRMWGVLEST</sequence>